<accession>A0ABR2IN77</accession>
<dbReference type="Gene3D" id="3.90.550.10">
    <property type="entry name" value="Spore Coat Polysaccharide Biosynthesis Protein SpsA, Chain A"/>
    <property type="match status" value="1"/>
</dbReference>
<dbReference type="InterPro" id="IPR002495">
    <property type="entry name" value="Glyco_trans_8"/>
</dbReference>
<dbReference type="EMBL" id="JAPFFF010000016">
    <property type="protein sequence ID" value="KAK8865358.1"/>
    <property type="molecule type" value="Genomic_DNA"/>
</dbReference>
<protein>
    <recommendedName>
        <fullName evidence="4">Nucleotide-diphospho-sugar transferase domain-containing protein</fullName>
    </recommendedName>
</protein>
<keyword evidence="1" id="KW-0472">Membrane</keyword>
<dbReference type="SUPFAM" id="SSF53448">
    <property type="entry name" value="Nucleotide-diphospho-sugar transferases"/>
    <property type="match status" value="1"/>
</dbReference>
<organism evidence="2 3">
    <name type="scientific">Tritrichomonas musculus</name>
    <dbReference type="NCBI Taxonomy" id="1915356"/>
    <lineage>
        <taxon>Eukaryota</taxon>
        <taxon>Metamonada</taxon>
        <taxon>Parabasalia</taxon>
        <taxon>Tritrichomonadida</taxon>
        <taxon>Tritrichomonadidae</taxon>
        <taxon>Tritrichomonas</taxon>
    </lineage>
</organism>
<evidence type="ECO:0000256" key="1">
    <source>
        <dbReference type="SAM" id="Phobius"/>
    </source>
</evidence>
<dbReference type="InterPro" id="IPR029044">
    <property type="entry name" value="Nucleotide-diphossugar_trans"/>
</dbReference>
<keyword evidence="1" id="KW-1133">Transmembrane helix</keyword>
<evidence type="ECO:0008006" key="4">
    <source>
        <dbReference type="Google" id="ProtNLM"/>
    </source>
</evidence>
<comment type="caution">
    <text evidence="2">The sequence shown here is derived from an EMBL/GenBank/DDBJ whole genome shotgun (WGS) entry which is preliminary data.</text>
</comment>
<gene>
    <name evidence="2" type="ORF">M9Y10_010900</name>
</gene>
<evidence type="ECO:0000313" key="2">
    <source>
        <dbReference type="EMBL" id="KAK8865358.1"/>
    </source>
</evidence>
<feature type="transmembrane region" description="Helical" evidence="1">
    <location>
        <begin position="16"/>
        <end position="36"/>
    </location>
</feature>
<keyword evidence="1" id="KW-0812">Transmembrane</keyword>
<proteinExistence type="predicted"/>
<evidence type="ECO:0000313" key="3">
    <source>
        <dbReference type="Proteomes" id="UP001470230"/>
    </source>
</evidence>
<dbReference type="Proteomes" id="UP001470230">
    <property type="component" value="Unassembled WGS sequence"/>
</dbReference>
<name>A0ABR2IN77_9EUKA</name>
<reference evidence="2 3" key="1">
    <citation type="submission" date="2024-04" db="EMBL/GenBank/DDBJ databases">
        <title>Tritrichomonas musculus Genome.</title>
        <authorList>
            <person name="Alves-Ferreira E."/>
            <person name="Grigg M."/>
            <person name="Lorenzi H."/>
            <person name="Galac M."/>
        </authorList>
    </citation>
    <scope>NUCLEOTIDE SEQUENCE [LARGE SCALE GENOMIC DNA]</scope>
    <source>
        <strain evidence="2 3">EAF2021</strain>
    </source>
</reference>
<sequence length="333" mass="39384">MENDENQQVEDDTIKIFLSNLLITFFFLMLILCFVLEFQCYLDNKNNSYANLGFDINILFIGKSIQKSICWIFDDKVKYQALLSLGSIVISNPNQRFNFYFILPPGMNIDLEPFNQLINFGSKIYVRNYQQKHTYLSIHSQMKCRWSGIIIVKLWLFEILPELDEVLYLDTDVMNMAPIGQLWEIDLQNKAFGAVTKFEAETFYWINSGVILYNLKELRKKDQSLWYCANKHSCFIDDEWHTRCHPKESVYPLPLRYNIEMVYIKKPSVTKLHEEEKNKTCLVHLKDTSQVFYSIQNKNDIPKMEVVEGHPLAIKIMQKLFTIREKIDNIVHL</sequence>
<dbReference type="Pfam" id="PF01501">
    <property type="entry name" value="Glyco_transf_8"/>
    <property type="match status" value="1"/>
</dbReference>
<keyword evidence="3" id="KW-1185">Reference proteome</keyword>